<dbReference type="RefSeq" id="WP_158104358.1">
    <property type="nucleotide sequence ID" value="NZ_JADBEG010000001.1"/>
</dbReference>
<evidence type="ECO:0000256" key="1">
    <source>
        <dbReference type="SAM" id="Phobius"/>
    </source>
</evidence>
<dbReference type="EMBL" id="JADBEG010000001">
    <property type="protein sequence ID" value="MBE1494063.1"/>
    <property type="molecule type" value="Genomic_DNA"/>
</dbReference>
<evidence type="ECO:0000313" key="3">
    <source>
        <dbReference type="Proteomes" id="UP000631670"/>
    </source>
</evidence>
<name>A0ABR9HT17_9PSEU</name>
<proteinExistence type="predicted"/>
<keyword evidence="3" id="KW-1185">Reference proteome</keyword>
<dbReference type="Pfam" id="PF06197">
    <property type="entry name" value="DUF998"/>
    <property type="match status" value="1"/>
</dbReference>
<dbReference type="Proteomes" id="UP000631670">
    <property type="component" value="Unassembled WGS sequence"/>
</dbReference>
<keyword evidence="1" id="KW-1133">Transmembrane helix</keyword>
<reference evidence="2 3" key="1">
    <citation type="submission" date="2020-10" db="EMBL/GenBank/DDBJ databases">
        <title>Sequencing the genomes of 1000 actinobacteria strains.</title>
        <authorList>
            <person name="Klenk H.-P."/>
        </authorList>
    </citation>
    <scope>NUCLEOTIDE SEQUENCE [LARGE SCALE GENOMIC DNA]</scope>
    <source>
        <strain evidence="2 3">DSM 44653</strain>
    </source>
</reference>
<accession>A0ABR9HT17</accession>
<organism evidence="2 3">
    <name type="scientific">Amycolatopsis lexingtonensis</name>
    <dbReference type="NCBI Taxonomy" id="218822"/>
    <lineage>
        <taxon>Bacteria</taxon>
        <taxon>Bacillati</taxon>
        <taxon>Actinomycetota</taxon>
        <taxon>Actinomycetes</taxon>
        <taxon>Pseudonocardiales</taxon>
        <taxon>Pseudonocardiaceae</taxon>
        <taxon>Amycolatopsis</taxon>
    </lineage>
</organism>
<evidence type="ECO:0000313" key="2">
    <source>
        <dbReference type="EMBL" id="MBE1494063.1"/>
    </source>
</evidence>
<evidence type="ECO:0008006" key="4">
    <source>
        <dbReference type="Google" id="ProtNLM"/>
    </source>
</evidence>
<sequence>MFGAGTVLDALFVPDCVSTVDPVCERLEFAGQVSRQHLLHLGSSVVTQLAVVVIAFAALRLAGRYGSQADRRPVRVLFAIWAVAGIACVAGYQLGWPGFPQRIQLLAMSAATVAGAIHCFHRHHTPPPRSGSRPPALVGK</sequence>
<keyword evidence="1" id="KW-0472">Membrane</keyword>
<feature type="transmembrane region" description="Helical" evidence="1">
    <location>
        <begin position="74"/>
        <end position="96"/>
    </location>
</feature>
<keyword evidence="1" id="KW-0812">Transmembrane</keyword>
<gene>
    <name evidence="2" type="ORF">H4696_001163</name>
</gene>
<feature type="transmembrane region" description="Helical" evidence="1">
    <location>
        <begin position="38"/>
        <end position="62"/>
    </location>
</feature>
<comment type="caution">
    <text evidence="2">The sequence shown here is derived from an EMBL/GenBank/DDBJ whole genome shotgun (WGS) entry which is preliminary data.</text>
</comment>
<protein>
    <recommendedName>
        <fullName evidence="4">DUF998 domain-containing protein</fullName>
    </recommendedName>
</protein>
<dbReference type="InterPro" id="IPR009339">
    <property type="entry name" value="DUF998"/>
</dbReference>